<evidence type="ECO:0000313" key="3">
    <source>
        <dbReference type="Proteomes" id="UP001327957"/>
    </source>
</evidence>
<dbReference type="InterPro" id="IPR056634">
    <property type="entry name" value="DUF7732"/>
</dbReference>
<proteinExistence type="predicted"/>
<dbReference type="PANTHER" id="PTHR42091">
    <property type="entry name" value="CONSERVED GLYCINE-RICH PROTEIN (AFU_ORTHOLOGUE AFUA_7G02440)"/>
    <property type="match status" value="1"/>
</dbReference>
<evidence type="ECO:0000313" key="2">
    <source>
        <dbReference type="EMBL" id="KAK6206231.1"/>
    </source>
</evidence>
<name>A0AAV9SSP2_9PEZI</name>
<dbReference type="Pfam" id="PF24866">
    <property type="entry name" value="DUF7732"/>
    <property type="match status" value="1"/>
</dbReference>
<dbReference type="AlphaFoldDB" id="A0AAV9SSP2"/>
<protein>
    <recommendedName>
        <fullName evidence="1">DUF7732 domain-containing protein</fullName>
    </recommendedName>
</protein>
<dbReference type="Proteomes" id="UP001327957">
    <property type="component" value="Unassembled WGS sequence"/>
</dbReference>
<accession>A0AAV9SSP2</accession>
<dbReference type="PANTHER" id="PTHR42091:SF1">
    <property type="entry name" value="CONSERVED GLYCINE-RICH PROTEIN (AFU_ORTHOLOGUE AFUA_7G02440)"/>
    <property type="match status" value="1"/>
</dbReference>
<comment type="caution">
    <text evidence="2">The sequence shown here is derived from an EMBL/GenBank/DDBJ whole genome shotgun (WGS) entry which is preliminary data.</text>
</comment>
<reference evidence="2 3" key="1">
    <citation type="submission" date="2023-04" db="EMBL/GenBank/DDBJ databases">
        <title>Colletotrichum tabacum stain YC1 causing leaf anthracnose on Nicotiana tabacum(L.) cv.</title>
        <authorList>
            <person name="Ji Z."/>
            <person name="Wang M."/>
            <person name="Zhang J."/>
            <person name="Wang N."/>
            <person name="Zhou Z."/>
        </authorList>
    </citation>
    <scope>NUCLEOTIDE SEQUENCE [LARGE SCALE GENOMIC DNA]</scope>
    <source>
        <strain evidence="2 3">YC1</strain>
    </source>
</reference>
<dbReference type="EMBL" id="JASAOK010000056">
    <property type="protein sequence ID" value="KAK6206231.1"/>
    <property type="molecule type" value="Genomic_DNA"/>
</dbReference>
<organism evidence="2 3">
    <name type="scientific">Colletotrichum tabaci</name>
    <dbReference type="NCBI Taxonomy" id="1209068"/>
    <lineage>
        <taxon>Eukaryota</taxon>
        <taxon>Fungi</taxon>
        <taxon>Dikarya</taxon>
        <taxon>Ascomycota</taxon>
        <taxon>Pezizomycotina</taxon>
        <taxon>Sordariomycetes</taxon>
        <taxon>Hypocreomycetidae</taxon>
        <taxon>Glomerellales</taxon>
        <taxon>Glomerellaceae</taxon>
        <taxon>Colletotrichum</taxon>
        <taxon>Colletotrichum destructivum species complex</taxon>
    </lineage>
</organism>
<keyword evidence="3" id="KW-1185">Reference proteome</keyword>
<gene>
    <name evidence="2" type="ORF">QIS74_13650</name>
</gene>
<sequence>MAPQRPIQPANKKGDTIPFFLDGADLVFWPGLWRTSAHMYANTNPYRFRNESARENQTKPVLCGFADKQPCGPLLGNSSYNGLNKSIVNAADYLGSSTILINSTFPNGTTATGGTGDVGLTSDAIPVDKQVGFWLVAAIALATVFAA</sequence>
<feature type="domain" description="DUF7732" evidence="1">
    <location>
        <begin position="15"/>
        <end position="109"/>
    </location>
</feature>
<evidence type="ECO:0000259" key="1">
    <source>
        <dbReference type="Pfam" id="PF24866"/>
    </source>
</evidence>